<evidence type="ECO:0000313" key="9">
    <source>
        <dbReference type="Proteomes" id="UP000502608"/>
    </source>
</evidence>
<dbReference type="EMBL" id="CP050313">
    <property type="protein sequence ID" value="QIR15099.1"/>
    <property type="molecule type" value="Genomic_DNA"/>
</dbReference>
<comment type="subcellular location">
    <subcellularLocation>
        <location evidence="1">Cell membrane</location>
        <topology evidence="1">Multi-pass membrane protein</topology>
    </subcellularLocation>
</comment>
<dbReference type="KEGG" id="saes:HBH39_11910"/>
<feature type="transmembrane region" description="Helical" evidence="7">
    <location>
        <begin position="287"/>
        <end position="315"/>
    </location>
</feature>
<evidence type="ECO:0000256" key="5">
    <source>
        <dbReference type="ARBA" id="ARBA00022989"/>
    </source>
</evidence>
<dbReference type="Proteomes" id="UP000502608">
    <property type="component" value="Chromosome"/>
</dbReference>
<dbReference type="NCBIfam" id="NF007773">
    <property type="entry name" value="PRK10459.1"/>
    <property type="match status" value="1"/>
</dbReference>
<dbReference type="AlphaFoldDB" id="A0A6G9QMN1"/>
<evidence type="ECO:0000256" key="3">
    <source>
        <dbReference type="ARBA" id="ARBA00022475"/>
    </source>
</evidence>
<dbReference type="RefSeq" id="WP_167678540.1">
    <property type="nucleotide sequence ID" value="NZ_CP050313.1"/>
</dbReference>
<proteinExistence type="inferred from homology"/>
<feature type="transmembrane region" description="Helical" evidence="7">
    <location>
        <begin position="12"/>
        <end position="34"/>
    </location>
</feature>
<reference evidence="8 9" key="1">
    <citation type="submission" date="2020-03" db="EMBL/GenBank/DDBJ databases">
        <title>Complete genome sequence of Shewanella sp.</title>
        <authorList>
            <person name="Kim Y.-S."/>
            <person name="Kim S.-J."/>
            <person name="Jung H.-K."/>
            <person name="Kim K.-H."/>
        </authorList>
    </citation>
    <scope>NUCLEOTIDE SEQUENCE [LARGE SCALE GENOMIC DNA]</scope>
    <source>
        <strain evidence="8 9">PN3F2</strain>
    </source>
</reference>
<sequence length="480" mass="53314">MSHKKHAISGAKWMTLSMVIVTALQMTQMVVLARLLTPEAFGTIALLMIVIGLADLQTQLGLHQVIIQDQHLTQTQTSSLYWLSISLGIIMYIIINVGYFIGGLFFYDPQLHGYLETITLAFIILPLGGQFSAQLQKNFKFKQYAQTEVIGAVTGVITAITLAINDYGIWSLILAYIARCTVLSLTLIIFGFKNQFKISAEFSLAAIRNQLKFALNLLGGNLLNFLTSRVDQMLVGLFLGAQALGYYSMAFNLIIQPILKLNPIITRVALPIMSQLRTDKQALKQGYFTLLDIICSFNAPVFLGVLATASMLIPVVIGPQWLQVTPILQTLCIYAFFYSIFFSGISFVIASGQSHLVFRWNIITAVTTTITVLIATQVGDLLTVAQGLCITQLGLVFLWYRQIVNKIIDTSFIEMIITIAKPFLIASCMSLIVISTEIQTLTDSELLKLIMSITIGMFAYIGLSILFRPEIKYAIKKRLK</sequence>
<feature type="transmembrane region" description="Helical" evidence="7">
    <location>
        <begin position="327"/>
        <end position="349"/>
    </location>
</feature>
<gene>
    <name evidence="8" type="ORF">HBH39_11910</name>
</gene>
<name>A0A6G9QMN1_9GAMM</name>
<feature type="transmembrane region" description="Helical" evidence="7">
    <location>
        <begin position="170"/>
        <end position="192"/>
    </location>
</feature>
<dbReference type="PANTHER" id="PTHR30250:SF10">
    <property type="entry name" value="LIPOPOLYSACCHARIDE BIOSYNTHESIS PROTEIN WZXC"/>
    <property type="match status" value="1"/>
</dbReference>
<keyword evidence="4 7" id="KW-0812">Transmembrane</keyword>
<feature type="transmembrane region" description="Helical" evidence="7">
    <location>
        <begin position="356"/>
        <end position="375"/>
    </location>
</feature>
<keyword evidence="9" id="KW-1185">Reference proteome</keyword>
<dbReference type="GO" id="GO:0005886">
    <property type="term" value="C:plasma membrane"/>
    <property type="evidence" value="ECO:0007669"/>
    <property type="project" value="UniProtKB-SubCell"/>
</dbReference>
<comment type="similarity">
    <text evidence="2">Belongs to the polysaccharide synthase family.</text>
</comment>
<dbReference type="Pfam" id="PF13440">
    <property type="entry name" value="Polysacc_synt_3"/>
    <property type="match status" value="1"/>
</dbReference>
<feature type="transmembrane region" description="Helical" evidence="7">
    <location>
        <begin position="412"/>
        <end position="434"/>
    </location>
</feature>
<organism evidence="8 9">
    <name type="scientific">Shewanella aestuarii</name>
    <dbReference type="NCBI Taxonomy" id="1028752"/>
    <lineage>
        <taxon>Bacteria</taxon>
        <taxon>Pseudomonadati</taxon>
        <taxon>Pseudomonadota</taxon>
        <taxon>Gammaproteobacteria</taxon>
        <taxon>Alteromonadales</taxon>
        <taxon>Shewanellaceae</taxon>
        <taxon>Shewanella</taxon>
    </lineage>
</organism>
<dbReference type="CDD" id="cd13127">
    <property type="entry name" value="MATE_tuaB_like"/>
    <property type="match status" value="1"/>
</dbReference>
<feature type="transmembrane region" description="Helical" evidence="7">
    <location>
        <begin position="79"/>
        <end position="107"/>
    </location>
</feature>
<dbReference type="PANTHER" id="PTHR30250">
    <property type="entry name" value="PST FAMILY PREDICTED COLANIC ACID TRANSPORTER"/>
    <property type="match status" value="1"/>
</dbReference>
<evidence type="ECO:0000256" key="4">
    <source>
        <dbReference type="ARBA" id="ARBA00022692"/>
    </source>
</evidence>
<keyword evidence="3" id="KW-1003">Cell membrane</keyword>
<dbReference type="InterPro" id="IPR050833">
    <property type="entry name" value="Poly_Biosynth_Transport"/>
</dbReference>
<evidence type="ECO:0000256" key="7">
    <source>
        <dbReference type="SAM" id="Phobius"/>
    </source>
</evidence>
<feature type="transmembrane region" description="Helical" evidence="7">
    <location>
        <begin position="381"/>
        <end position="400"/>
    </location>
</feature>
<feature type="transmembrane region" description="Helical" evidence="7">
    <location>
        <begin position="113"/>
        <end position="133"/>
    </location>
</feature>
<keyword evidence="6 7" id="KW-0472">Membrane</keyword>
<feature type="transmembrane region" description="Helical" evidence="7">
    <location>
        <begin position="40"/>
        <end position="58"/>
    </location>
</feature>
<feature type="transmembrane region" description="Helical" evidence="7">
    <location>
        <begin position="446"/>
        <end position="467"/>
    </location>
</feature>
<evidence type="ECO:0000256" key="2">
    <source>
        <dbReference type="ARBA" id="ARBA00007430"/>
    </source>
</evidence>
<protein>
    <submittedName>
        <fullName evidence="8">MOP flippase family protein</fullName>
    </submittedName>
</protein>
<evidence type="ECO:0000256" key="1">
    <source>
        <dbReference type="ARBA" id="ARBA00004651"/>
    </source>
</evidence>
<accession>A0A6G9QMN1</accession>
<evidence type="ECO:0000256" key="6">
    <source>
        <dbReference type="ARBA" id="ARBA00023136"/>
    </source>
</evidence>
<feature type="transmembrane region" description="Helical" evidence="7">
    <location>
        <begin position="236"/>
        <end position="255"/>
    </location>
</feature>
<evidence type="ECO:0000313" key="8">
    <source>
        <dbReference type="EMBL" id="QIR15099.1"/>
    </source>
</evidence>
<keyword evidence="5 7" id="KW-1133">Transmembrane helix</keyword>